<sequence>MQKFWESIYRPNYINGYNPFIIKNMNKAIERTVTAINHREKIVLYGSCDVDGICGIASLILMLKYLNADVEYFIDEGNGGLNSDILKNHIGFLGAQLVITVGCGLNNIKKQEALCKELGIDIIVTENKKTKDKYESIYINPSQECCGYRYKNLSSCGVSFKLMQAIAIYYNMKSINRYLDLILLGGISAGIENIGENRIFLKEGMNYLKTTNNNGLRAILDYSSIKDINSDSIRRIISIITPTVNPVGKKESARIIVELLTTNDKDRSEQIVKYLYSERKRELKLGT</sequence>
<evidence type="ECO:0000259" key="1">
    <source>
        <dbReference type="Pfam" id="PF01368"/>
    </source>
</evidence>
<dbReference type="InterPro" id="IPR038763">
    <property type="entry name" value="DHH_sf"/>
</dbReference>
<evidence type="ECO:0000313" key="3">
    <source>
        <dbReference type="Proteomes" id="UP000184035"/>
    </source>
</evidence>
<evidence type="ECO:0000313" key="2">
    <source>
        <dbReference type="EMBL" id="SHE54245.1"/>
    </source>
</evidence>
<dbReference type="OrthoDB" id="1925987at2"/>
<dbReference type="InterPro" id="IPR051673">
    <property type="entry name" value="SSDNA_exonuclease_RecJ"/>
</dbReference>
<gene>
    <name evidence="2" type="ORF">SAMN05443638_104139</name>
</gene>
<dbReference type="Gene3D" id="3.90.1640.30">
    <property type="match status" value="1"/>
</dbReference>
<dbReference type="Proteomes" id="UP000184035">
    <property type="component" value="Unassembled WGS sequence"/>
</dbReference>
<dbReference type="EMBL" id="FQVM01000004">
    <property type="protein sequence ID" value="SHE54245.1"/>
    <property type="molecule type" value="Genomic_DNA"/>
</dbReference>
<proteinExistence type="predicted"/>
<organism evidence="2 3">
    <name type="scientific">Clostridium fallax</name>
    <dbReference type="NCBI Taxonomy" id="1533"/>
    <lineage>
        <taxon>Bacteria</taxon>
        <taxon>Bacillati</taxon>
        <taxon>Bacillota</taxon>
        <taxon>Clostridia</taxon>
        <taxon>Eubacteriales</taxon>
        <taxon>Clostridiaceae</taxon>
        <taxon>Clostridium</taxon>
    </lineage>
</organism>
<feature type="domain" description="DDH" evidence="1">
    <location>
        <begin position="41"/>
        <end position="185"/>
    </location>
</feature>
<reference evidence="2 3" key="1">
    <citation type="submission" date="2016-11" db="EMBL/GenBank/DDBJ databases">
        <authorList>
            <person name="Jaros S."/>
            <person name="Januszkiewicz K."/>
            <person name="Wedrychowicz H."/>
        </authorList>
    </citation>
    <scope>NUCLEOTIDE SEQUENCE [LARGE SCALE GENOMIC DNA]</scope>
    <source>
        <strain evidence="2 3">DSM 2631</strain>
    </source>
</reference>
<dbReference type="InterPro" id="IPR001667">
    <property type="entry name" value="DDH_dom"/>
</dbReference>
<protein>
    <recommendedName>
        <fullName evidence="1">DDH domain-containing protein</fullName>
    </recommendedName>
</protein>
<dbReference type="AlphaFoldDB" id="A0A1M4UC04"/>
<dbReference type="RefSeq" id="WP_072893363.1">
    <property type="nucleotide sequence ID" value="NZ_FQVM01000004.1"/>
</dbReference>
<accession>A0A1M4UC04</accession>
<keyword evidence="3" id="KW-1185">Reference proteome</keyword>
<dbReference type="SUPFAM" id="SSF64182">
    <property type="entry name" value="DHH phosphoesterases"/>
    <property type="match status" value="1"/>
</dbReference>
<name>A0A1M4UC04_9CLOT</name>
<dbReference type="STRING" id="1533.SAMN05443638_104139"/>
<dbReference type="PANTHER" id="PTHR30255:SF2">
    <property type="entry name" value="SINGLE-STRANDED-DNA-SPECIFIC EXONUCLEASE RECJ"/>
    <property type="match status" value="1"/>
</dbReference>
<dbReference type="GO" id="GO:0004527">
    <property type="term" value="F:exonuclease activity"/>
    <property type="evidence" value="ECO:0007669"/>
    <property type="project" value="UniProtKB-KW"/>
</dbReference>
<dbReference type="PANTHER" id="PTHR30255">
    <property type="entry name" value="SINGLE-STRANDED-DNA-SPECIFIC EXONUCLEASE RECJ"/>
    <property type="match status" value="1"/>
</dbReference>
<dbReference type="Pfam" id="PF01368">
    <property type="entry name" value="DHH"/>
    <property type="match status" value="1"/>
</dbReference>